<dbReference type="AlphaFoldDB" id="A0A812ZN58"/>
<sequence>MESATWPTVCLDFARREMIIVPILSFVSSLVKGLSGMGEALVYGSGWQLFALAGYREMDDLGLLAGLIC</sequence>
<evidence type="ECO:0000313" key="2">
    <source>
        <dbReference type="Proteomes" id="UP000601435"/>
    </source>
</evidence>
<dbReference type="Proteomes" id="UP000601435">
    <property type="component" value="Unassembled WGS sequence"/>
</dbReference>
<dbReference type="OrthoDB" id="10503497at2759"/>
<accession>A0A812ZN58</accession>
<dbReference type="EMBL" id="CAJNJA010048630">
    <property type="protein sequence ID" value="CAE7832574.1"/>
    <property type="molecule type" value="Genomic_DNA"/>
</dbReference>
<reference evidence="1" key="1">
    <citation type="submission" date="2021-02" db="EMBL/GenBank/DDBJ databases">
        <authorList>
            <person name="Dougan E. K."/>
            <person name="Rhodes N."/>
            <person name="Thang M."/>
            <person name="Chan C."/>
        </authorList>
    </citation>
    <scope>NUCLEOTIDE SEQUENCE</scope>
</reference>
<gene>
    <name evidence="1" type="ORF">SNEC2469_LOCUS24925</name>
</gene>
<name>A0A812ZN58_9DINO</name>
<feature type="non-terminal residue" evidence="1">
    <location>
        <position position="69"/>
    </location>
</feature>
<comment type="caution">
    <text evidence="1">The sequence shown here is derived from an EMBL/GenBank/DDBJ whole genome shotgun (WGS) entry which is preliminary data.</text>
</comment>
<keyword evidence="2" id="KW-1185">Reference proteome</keyword>
<protein>
    <submittedName>
        <fullName evidence="1">Uncharacterized protein</fullName>
    </submittedName>
</protein>
<evidence type="ECO:0000313" key="1">
    <source>
        <dbReference type="EMBL" id="CAE7832574.1"/>
    </source>
</evidence>
<proteinExistence type="predicted"/>
<organism evidence="1 2">
    <name type="scientific">Symbiodinium necroappetens</name>
    <dbReference type="NCBI Taxonomy" id="1628268"/>
    <lineage>
        <taxon>Eukaryota</taxon>
        <taxon>Sar</taxon>
        <taxon>Alveolata</taxon>
        <taxon>Dinophyceae</taxon>
        <taxon>Suessiales</taxon>
        <taxon>Symbiodiniaceae</taxon>
        <taxon>Symbiodinium</taxon>
    </lineage>
</organism>